<comment type="pathway">
    <text evidence="1 6">Cell wall biogenesis; peptidoglycan biosynthesis.</text>
</comment>
<feature type="active site" description="Nucleophile" evidence="6">
    <location>
        <position position="196"/>
    </location>
</feature>
<evidence type="ECO:0000259" key="7">
    <source>
        <dbReference type="PROSITE" id="PS52029"/>
    </source>
</evidence>
<dbReference type="AlphaFoldDB" id="A0A0R1XHP0"/>
<dbReference type="STRING" id="1423782.FD32_GL000484"/>
<keyword evidence="2" id="KW-0808">Transferase</keyword>
<evidence type="ECO:0000256" key="5">
    <source>
        <dbReference type="ARBA" id="ARBA00023316"/>
    </source>
</evidence>
<evidence type="ECO:0000313" key="8">
    <source>
        <dbReference type="EMBL" id="KRM26364.1"/>
    </source>
</evidence>
<dbReference type="Proteomes" id="UP000051412">
    <property type="component" value="Unassembled WGS sequence"/>
</dbReference>
<dbReference type="SUPFAM" id="SSF141523">
    <property type="entry name" value="L,D-transpeptidase catalytic domain-like"/>
    <property type="match status" value="1"/>
</dbReference>
<dbReference type="GO" id="GO:0016740">
    <property type="term" value="F:transferase activity"/>
    <property type="evidence" value="ECO:0007669"/>
    <property type="project" value="UniProtKB-KW"/>
</dbReference>
<dbReference type="RefSeq" id="WP_047770197.1">
    <property type="nucleotide sequence ID" value="NZ_AZGM01000087.1"/>
</dbReference>
<dbReference type="PROSITE" id="PS52029">
    <property type="entry name" value="LD_TPASE"/>
    <property type="match status" value="1"/>
</dbReference>
<dbReference type="GO" id="GO:0071972">
    <property type="term" value="F:peptidoglycan L,D-transpeptidase activity"/>
    <property type="evidence" value="ECO:0007669"/>
    <property type="project" value="TreeGrafter"/>
</dbReference>
<dbReference type="InterPro" id="IPR038063">
    <property type="entry name" value="Transpep_catalytic_dom"/>
</dbReference>
<comment type="caution">
    <text evidence="8">The sequence shown here is derived from an EMBL/GenBank/DDBJ whole genome shotgun (WGS) entry which is preliminary data.</text>
</comment>
<dbReference type="GO" id="GO:0008360">
    <property type="term" value="P:regulation of cell shape"/>
    <property type="evidence" value="ECO:0007669"/>
    <property type="project" value="UniProtKB-UniRule"/>
</dbReference>
<dbReference type="CDD" id="cd16913">
    <property type="entry name" value="YkuD_like"/>
    <property type="match status" value="1"/>
</dbReference>
<evidence type="ECO:0000256" key="1">
    <source>
        <dbReference type="ARBA" id="ARBA00004752"/>
    </source>
</evidence>
<accession>A0A0R1XHP0</accession>
<keyword evidence="4 6" id="KW-0573">Peptidoglycan synthesis</keyword>
<keyword evidence="5 6" id="KW-0961">Cell wall biogenesis/degradation</keyword>
<dbReference type="Pfam" id="PF03734">
    <property type="entry name" value="YkuD"/>
    <property type="match status" value="1"/>
</dbReference>
<dbReference type="OrthoDB" id="177750at2"/>
<sequence>MTLKVKHWLYAIFCLLVVGTVLTHRVHTLRAQKARIARQAKIKRSRHQAAKRRAVVAQRNANMRTPINWRKSSETIPYPDLKQAKNLWVKVCLKKNRTYVYDGKHIIYTMYCTGGIYQRDDKTGKMKSLTPTGTYHIQNERGDHFYNAQLNEGANYYVSWLDHGKYLFHSVPTVGNGKYNKTEAAKLGKTQGSHGCVRLSVPDARWFFRNVPVGTKIVVTN</sequence>
<dbReference type="PANTHER" id="PTHR30582:SF2">
    <property type="entry name" value="L,D-TRANSPEPTIDASE YCIB-RELATED"/>
    <property type="match status" value="1"/>
</dbReference>
<dbReference type="GO" id="GO:0071555">
    <property type="term" value="P:cell wall organization"/>
    <property type="evidence" value="ECO:0007669"/>
    <property type="project" value="UniProtKB-UniRule"/>
</dbReference>
<dbReference type="InterPro" id="IPR005490">
    <property type="entry name" value="LD_TPept_cat_dom"/>
</dbReference>
<keyword evidence="9" id="KW-1185">Reference proteome</keyword>
<feature type="active site" description="Proton donor/acceptor" evidence="6">
    <location>
        <position position="169"/>
    </location>
</feature>
<evidence type="ECO:0000256" key="6">
    <source>
        <dbReference type="PROSITE-ProRule" id="PRU01373"/>
    </source>
</evidence>
<evidence type="ECO:0000313" key="9">
    <source>
        <dbReference type="Proteomes" id="UP000051412"/>
    </source>
</evidence>
<protein>
    <submittedName>
        <fullName evidence="8">ErfK YbiS YcfS YnhG family protein</fullName>
    </submittedName>
</protein>
<dbReference type="EMBL" id="AZGM01000087">
    <property type="protein sequence ID" value="KRM26364.1"/>
    <property type="molecule type" value="Genomic_DNA"/>
</dbReference>
<feature type="domain" description="L,D-TPase catalytic" evidence="7">
    <location>
        <begin position="87"/>
        <end position="220"/>
    </location>
</feature>
<dbReference type="PATRIC" id="fig|1423782.4.peg.496"/>
<proteinExistence type="predicted"/>
<dbReference type="GO" id="GO:0018104">
    <property type="term" value="P:peptidoglycan-protein cross-linking"/>
    <property type="evidence" value="ECO:0007669"/>
    <property type="project" value="TreeGrafter"/>
</dbReference>
<dbReference type="GO" id="GO:0005576">
    <property type="term" value="C:extracellular region"/>
    <property type="evidence" value="ECO:0007669"/>
    <property type="project" value="TreeGrafter"/>
</dbReference>
<dbReference type="UniPathway" id="UPA00219"/>
<dbReference type="PANTHER" id="PTHR30582">
    <property type="entry name" value="L,D-TRANSPEPTIDASE"/>
    <property type="match status" value="1"/>
</dbReference>
<evidence type="ECO:0000256" key="4">
    <source>
        <dbReference type="ARBA" id="ARBA00022984"/>
    </source>
</evidence>
<keyword evidence="3 6" id="KW-0133">Cell shape</keyword>
<organism evidence="8 9">
    <name type="scientific">Limosilactobacillus panis DSM 6035</name>
    <dbReference type="NCBI Taxonomy" id="1423782"/>
    <lineage>
        <taxon>Bacteria</taxon>
        <taxon>Bacillati</taxon>
        <taxon>Bacillota</taxon>
        <taxon>Bacilli</taxon>
        <taxon>Lactobacillales</taxon>
        <taxon>Lactobacillaceae</taxon>
        <taxon>Limosilactobacillus</taxon>
    </lineage>
</organism>
<evidence type="ECO:0000256" key="2">
    <source>
        <dbReference type="ARBA" id="ARBA00022679"/>
    </source>
</evidence>
<name>A0A0R1XHP0_9LACO</name>
<dbReference type="InterPro" id="IPR050979">
    <property type="entry name" value="LD-transpeptidase"/>
</dbReference>
<gene>
    <name evidence="8" type="ORF">FD32_GL000484</name>
</gene>
<dbReference type="Gene3D" id="2.40.440.10">
    <property type="entry name" value="L,D-transpeptidase catalytic domain-like"/>
    <property type="match status" value="1"/>
</dbReference>
<evidence type="ECO:0000256" key="3">
    <source>
        <dbReference type="ARBA" id="ARBA00022960"/>
    </source>
</evidence>
<reference evidence="8 9" key="1">
    <citation type="journal article" date="2015" name="Genome Announc.">
        <title>Expanding the biotechnology potential of lactobacilli through comparative genomics of 213 strains and associated genera.</title>
        <authorList>
            <person name="Sun Z."/>
            <person name="Harris H.M."/>
            <person name="McCann A."/>
            <person name="Guo C."/>
            <person name="Argimon S."/>
            <person name="Zhang W."/>
            <person name="Yang X."/>
            <person name="Jeffery I.B."/>
            <person name="Cooney J.C."/>
            <person name="Kagawa T.F."/>
            <person name="Liu W."/>
            <person name="Song Y."/>
            <person name="Salvetti E."/>
            <person name="Wrobel A."/>
            <person name="Rasinkangas P."/>
            <person name="Parkhill J."/>
            <person name="Rea M.C."/>
            <person name="O'Sullivan O."/>
            <person name="Ritari J."/>
            <person name="Douillard F.P."/>
            <person name="Paul Ross R."/>
            <person name="Yang R."/>
            <person name="Briner A.E."/>
            <person name="Felis G.E."/>
            <person name="de Vos W.M."/>
            <person name="Barrangou R."/>
            <person name="Klaenhammer T.R."/>
            <person name="Caufield P.W."/>
            <person name="Cui Y."/>
            <person name="Zhang H."/>
            <person name="O'Toole P.W."/>
        </authorList>
    </citation>
    <scope>NUCLEOTIDE SEQUENCE [LARGE SCALE GENOMIC DNA]</scope>
    <source>
        <strain evidence="8 9">DSM 6035</strain>
    </source>
</reference>